<dbReference type="AlphaFoldDB" id="A0A8S2X6Q3"/>
<evidence type="ECO:0000313" key="4">
    <source>
        <dbReference type="Proteomes" id="UP000681967"/>
    </source>
</evidence>
<keyword evidence="1" id="KW-0812">Transmembrane</keyword>
<keyword evidence="1" id="KW-0472">Membrane</keyword>
<proteinExistence type="predicted"/>
<reference evidence="2" key="1">
    <citation type="submission" date="2021-02" db="EMBL/GenBank/DDBJ databases">
        <authorList>
            <person name="Nowell W R."/>
        </authorList>
    </citation>
    <scope>NUCLEOTIDE SEQUENCE</scope>
</reference>
<dbReference type="Proteomes" id="UP000681967">
    <property type="component" value="Unassembled WGS sequence"/>
</dbReference>
<evidence type="ECO:0000256" key="1">
    <source>
        <dbReference type="SAM" id="Phobius"/>
    </source>
</evidence>
<evidence type="ECO:0000313" key="2">
    <source>
        <dbReference type="EMBL" id="CAF4481513.1"/>
    </source>
</evidence>
<gene>
    <name evidence="2" type="ORF">BYL167_LOCUS35155</name>
    <name evidence="3" type="ORF">GIL414_LOCUS57190</name>
</gene>
<keyword evidence="1" id="KW-1133">Transmembrane helix</keyword>
<comment type="caution">
    <text evidence="2">The sequence shown here is derived from an EMBL/GenBank/DDBJ whole genome shotgun (WGS) entry which is preliminary data.</text>
</comment>
<feature type="transmembrane region" description="Helical" evidence="1">
    <location>
        <begin position="79"/>
        <end position="102"/>
    </location>
</feature>
<dbReference type="Proteomes" id="UP000681720">
    <property type="component" value="Unassembled WGS sequence"/>
</dbReference>
<dbReference type="EMBL" id="CAJOBH010073162">
    <property type="protein sequence ID" value="CAF4481513.1"/>
    <property type="molecule type" value="Genomic_DNA"/>
</dbReference>
<name>A0A8S2X6Q3_9BILA</name>
<evidence type="ECO:0000313" key="3">
    <source>
        <dbReference type="EMBL" id="CAF5000149.1"/>
    </source>
</evidence>
<dbReference type="EMBL" id="CAJOBJ010207043">
    <property type="protein sequence ID" value="CAF5000149.1"/>
    <property type="molecule type" value="Genomic_DNA"/>
</dbReference>
<organism evidence="2 4">
    <name type="scientific">Rotaria magnacalcarata</name>
    <dbReference type="NCBI Taxonomy" id="392030"/>
    <lineage>
        <taxon>Eukaryota</taxon>
        <taxon>Metazoa</taxon>
        <taxon>Spiralia</taxon>
        <taxon>Gnathifera</taxon>
        <taxon>Rotifera</taxon>
        <taxon>Eurotatoria</taxon>
        <taxon>Bdelloidea</taxon>
        <taxon>Philodinida</taxon>
        <taxon>Philodinidae</taxon>
        <taxon>Rotaria</taxon>
    </lineage>
</organism>
<feature type="non-terminal residue" evidence="2">
    <location>
        <position position="1"/>
    </location>
</feature>
<protein>
    <submittedName>
        <fullName evidence="2">Uncharacterized protein</fullName>
    </submittedName>
</protein>
<sequence>SYTYSNWEFDCTTTTCNSTTTQRYAVSFQSAFVDVTDLAFNLATVTKADLTSADNYIQHLLWLITPEYKGEPGYRNYTIAMILIFIAMSVVVMHVLLFGFVLPF</sequence>
<accession>A0A8S2X6Q3</accession>